<proteinExistence type="predicted"/>
<dbReference type="InterPro" id="IPR050194">
    <property type="entry name" value="Glycosyltransferase_grp1"/>
</dbReference>
<keyword evidence="2" id="KW-0808">Transferase</keyword>
<dbReference type="CDD" id="cd03801">
    <property type="entry name" value="GT4_PimA-like"/>
    <property type="match status" value="1"/>
</dbReference>
<accession>A0A7W7ZM44</accession>
<dbReference type="Gene3D" id="3.40.50.2000">
    <property type="entry name" value="Glycogen Phosphorylase B"/>
    <property type="match status" value="2"/>
</dbReference>
<dbReference type="SUPFAM" id="SSF53756">
    <property type="entry name" value="UDP-Glycosyltransferase/glycogen phosphorylase"/>
    <property type="match status" value="1"/>
</dbReference>
<dbReference type="EMBL" id="JACHIO010000003">
    <property type="protein sequence ID" value="MBB5062423.1"/>
    <property type="molecule type" value="Genomic_DNA"/>
</dbReference>
<dbReference type="GO" id="GO:0016757">
    <property type="term" value="F:glycosyltransferase activity"/>
    <property type="evidence" value="ECO:0007669"/>
    <property type="project" value="InterPro"/>
</dbReference>
<dbReference type="Pfam" id="PF00534">
    <property type="entry name" value="Glycos_transf_1"/>
    <property type="match status" value="1"/>
</dbReference>
<dbReference type="PANTHER" id="PTHR45947:SF3">
    <property type="entry name" value="SULFOQUINOVOSYL TRANSFERASE SQD2"/>
    <property type="match status" value="1"/>
</dbReference>
<comment type="caution">
    <text evidence="2">The sequence shown here is derived from an EMBL/GenBank/DDBJ whole genome shotgun (WGS) entry which is preliminary data.</text>
</comment>
<dbReference type="AlphaFoldDB" id="A0A7W7ZM44"/>
<dbReference type="InterPro" id="IPR001296">
    <property type="entry name" value="Glyco_trans_1"/>
</dbReference>
<reference evidence="2 3" key="1">
    <citation type="submission" date="2020-08" db="EMBL/GenBank/DDBJ databases">
        <title>Genomic Encyclopedia of Type Strains, Phase IV (KMG-V): Genome sequencing to study the core and pangenomes of soil and plant-associated prokaryotes.</title>
        <authorList>
            <person name="Whitman W."/>
        </authorList>
    </citation>
    <scope>NUCLEOTIDE SEQUENCE [LARGE SCALE GENOMIC DNA]</scope>
    <source>
        <strain evidence="2 3">X5P3</strain>
    </source>
</reference>
<evidence type="ECO:0000313" key="2">
    <source>
        <dbReference type="EMBL" id="MBB5062423.1"/>
    </source>
</evidence>
<dbReference type="Proteomes" id="UP000584867">
    <property type="component" value="Unassembled WGS sequence"/>
</dbReference>
<gene>
    <name evidence="2" type="ORF">HDF15_000753</name>
</gene>
<evidence type="ECO:0000259" key="1">
    <source>
        <dbReference type="Pfam" id="PF00534"/>
    </source>
</evidence>
<sequence>MKLLVISHACVTPVNQSFFVDVVQQTGWNVELVIPSSWNSEYKSNLQASRWKDFQGQIHTIPVWKAGNIPLHVYKQTMIGLLRKVRPDVIYVHHEPYGLATAQIYLANRLVDNRPIGFYGAQNILKHYPIPFRWLEHWVLQNSAFCFPVTEGALEVVKQKGYKGIAEVLPLALDKGIYHPEPVWAQAKRVELGIAEDEFVIGYLGRLVEEKGLQAMLHAAQVLQGRRWRCVLVGSGPYEPELSATVAKLGMTDHVFFAGFVPHEEAPGWLSLFDVLVLASETRSNWKEQFGRVILEANACETAVIGTESGEIGNVLRDTGGGLIVPEANIAELGKAMLELAEDPNRTRKLALQGAAAVREKYDQGYLASRFVTTIRNASKQEGSKP</sequence>
<organism evidence="2 3">
    <name type="scientific">Granulicella mallensis</name>
    <dbReference type="NCBI Taxonomy" id="940614"/>
    <lineage>
        <taxon>Bacteria</taxon>
        <taxon>Pseudomonadati</taxon>
        <taxon>Acidobacteriota</taxon>
        <taxon>Terriglobia</taxon>
        <taxon>Terriglobales</taxon>
        <taxon>Acidobacteriaceae</taxon>
        <taxon>Granulicella</taxon>
    </lineage>
</organism>
<dbReference type="PANTHER" id="PTHR45947">
    <property type="entry name" value="SULFOQUINOVOSYL TRANSFERASE SQD2"/>
    <property type="match status" value="1"/>
</dbReference>
<dbReference type="RefSeq" id="WP_184252908.1">
    <property type="nucleotide sequence ID" value="NZ_JACHIO010000003.1"/>
</dbReference>
<evidence type="ECO:0000313" key="3">
    <source>
        <dbReference type="Proteomes" id="UP000584867"/>
    </source>
</evidence>
<feature type="domain" description="Glycosyl transferase family 1" evidence="1">
    <location>
        <begin position="187"/>
        <end position="351"/>
    </location>
</feature>
<protein>
    <submittedName>
        <fullName evidence="2">Glycosyltransferase involved in cell wall biosynthesis</fullName>
    </submittedName>
</protein>
<name>A0A7W7ZM44_9BACT</name>